<keyword evidence="10" id="KW-1185">Reference proteome</keyword>
<reference evidence="9" key="1">
    <citation type="submission" date="2020-11" db="EMBL/GenBank/DDBJ databases">
        <authorList>
            <person name="Kim M.K."/>
        </authorList>
    </citation>
    <scope>NUCLEOTIDE SEQUENCE</scope>
    <source>
        <strain evidence="9">BT350</strain>
    </source>
</reference>
<keyword evidence="4 7" id="KW-0812">Transmembrane</keyword>
<feature type="domain" description="ABC transmembrane type-1" evidence="8">
    <location>
        <begin position="83"/>
        <end position="261"/>
    </location>
</feature>
<dbReference type="GO" id="GO:0055085">
    <property type="term" value="P:transmembrane transport"/>
    <property type="evidence" value="ECO:0007669"/>
    <property type="project" value="InterPro"/>
</dbReference>
<dbReference type="Proteomes" id="UP000599312">
    <property type="component" value="Unassembled WGS sequence"/>
</dbReference>
<feature type="transmembrane region" description="Helical" evidence="7">
    <location>
        <begin position="149"/>
        <end position="168"/>
    </location>
</feature>
<dbReference type="SUPFAM" id="SSF161098">
    <property type="entry name" value="MetI-like"/>
    <property type="match status" value="1"/>
</dbReference>
<evidence type="ECO:0000256" key="1">
    <source>
        <dbReference type="ARBA" id="ARBA00004651"/>
    </source>
</evidence>
<evidence type="ECO:0000256" key="2">
    <source>
        <dbReference type="ARBA" id="ARBA00022448"/>
    </source>
</evidence>
<evidence type="ECO:0000256" key="3">
    <source>
        <dbReference type="ARBA" id="ARBA00022475"/>
    </source>
</evidence>
<protein>
    <submittedName>
        <fullName evidence="9">ABC transporter permease</fullName>
    </submittedName>
</protein>
<feature type="transmembrane region" description="Helical" evidence="7">
    <location>
        <begin position="29"/>
        <end position="49"/>
    </location>
</feature>
<feature type="transmembrane region" description="Helical" evidence="7">
    <location>
        <begin position="189"/>
        <end position="215"/>
    </location>
</feature>
<dbReference type="Gene3D" id="1.10.3720.10">
    <property type="entry name" value="MetI-like"/>
    <property type="match status" value="1"/>
</dbReference>
<dbReference type="EMBL" id="JADQDO010000014">
    <property type="protein sequence ID" value="MBF9235500.1"/>
    <property type="molecule type" value="Genomic_DNA"/>
</dbReference>
<evidence type="ECO:0000259" key="8">
    <source>
        <dbReference type="PROSITE" id="PS50928"/>
    </source>
</evidence>
<dbReference type="GO" id="GO:0005886">
    <property type="term" value="C:plasma membrane"/>
    <property type="evidence" value="ECO:0007669"/>
    <property type="project" value="UniProtKB-SubCell"/>
</dbReference>
<dbReference type="InterPro" id="IPR000515">
    <property type="entry name" value="MetI-like"/>
</dbReference>
<evidence type="ECO:0000256" key="6">
    <source>
        <dbReference type="ARBA" id="ARBA00023136"/>
    </source>
</evidence>
<sequence length="275" mass="29930">MVASKSSTANRADAVTASQAESKKASTSLLVWTLRLGFLVALLAVWHYAVQWGYVPEFYISTPTKTALFLWKYIAGGEIFVDASYTIYETLMGFSIGSVAGIVSGLLLARFTTADRVLSPFLSGFNALPRVALAPLFILWFGIGTESKIVLAFSLVFFITLVNTNAGARATDSDIMMMARAMGATSRQTYLKVVLPYAIPSIFAGLRLAAVYALLGAVVGEMLAAQHGWGRQITYYSQTFEVAGVFGLLVVLATFSIGLNYLMVLAEQRLLRWKQ</sequence>
<keyword evidence="3" id="KW-1003">Cell membrane</keyword>
<keyword evidence="6 7" id="KW-0472">Membrane</keyword>
<comment type="similarity">
    <text evidence="7">Belongs to the binding-protein-dependent transport system permease family.</text>
</comment>
<evidence type="ECO:0000313" key="10">
    <source>
        <dbReference type="Proteomes" id="UP000599312"/>
    </source>
</evidence>
<evidence type="ECO:0000313" key="9">
    <source>
        <dbReference type="EMBL" id="MBF9235500.1"/>
    </source>
</evidence>
<dbReference type="PROSITE" id="PS50928">
    <property type="entry name" value="ABC_TM1"/>
    <property type="match status" value="1"/>
</dbReference>
<accession>A0A931BUR5</accession>
<feature type="transmembrane region" description="Helical" evidence="7">
    <location>
        <begin position="245"/>
        <end position="266"/>
    </location>
</feature>
<gene>
    <name evidence="9" type="ORF">I2H38_19235</name>
</gene>
<dbReference type="InterPro" id="IPR035906">
    <property type="entry name" value="MetI-like_sf"/>
</dbReference>
<dbReference type="PANTHER" id="PTHR30151:SF20">
    <property type="entry name" value="ABC TRANSPORTER PERMEASE PROTEIN HI_0355-RELATED"/>
    <property type="match status" value="1"/>
</dbReference>
<evidence type="ECO:0000256" key="4">
    <source>
        <dbReference type="ARBA" id="ARBA00022692"/>
    </source>
</evidence>
<feature type="transmembrane region" description="Helical" evidence="7">
    <location>
        <begin position="91"/>
        <end position="109"/>
    </location>
</feature>
<dbReference type="Pfam" id="PF00528">
    <property type="entry name" value="BPD_transp_1"/>
    <property type="match status" value="1"/>
</dbReference>
<name>A0A931BUR5_9HYPH</name>
<feature type="transmembrane region" description="Helical" evidence="7">
    <location>
        <begin position="121"/>
        <end position="143"/>
    </location>
</feature>
<organism evidence="9 10">
    <name type="scientific">Microvirga alba</name>
    <dbReference type="NCBI Taxonomy" id="2791025"/>
    <lineage>
        <taxon>Bacteria</taxon>
        <taxon>Pseudomonadati</taxon>
        <taxon>Pseudomonadota</taxon>
        <taxon>Alphaproteobacteria</taxon>
        <taxon>Hyphomicrobiales</taxon>
        <taxon>Methylobacteriaceae</taxon>
        <taxon>Microvirga</taxon>
    </lineage>
</organism>
<dbReference type="RefSeq" id="WP_196273488.1">
    <property type="nucleotide sequence ID" value="NZ_JADQDO010000014.1"/>
</dbReference>
<dbReference type="CDD" id="cd06261">
    <property type="entry name" value="TM_PBP2"/>
    <property type="match status" value="1"/>
</dbReference>
<evidence type="ECO:0000256" key="5">
    <source>
        <dbReference type="ARBA" id="ARBA00022989"/>
    </source>
</evidence>
<keyword evidence="2 7" id="KW-0813">Transport</keyword>
<dbReference type="AlphaFoldDB" id="A0A931BUR5"/>
<comment type="subcellular location">
    <subcellularLocation>
        <location evidence="1 7">Cell membrane</location>
        <topology evidence="1 7">Multi-pass membrane protein</topology>
    </subcellularLocation>
</comment>
<proteinExistence type="inferred from homology"/>
<keyword evidence="5 7" id="KW-1133">Transmembrane helix</keyword>
<comment type="caution">
    <text evidence="9">The sequence shown here is derived from an EMBL/GenBank/DDBJ whole genome shotgun (WGS) entry which is preliminary data.</text>
</comment>
<evidence type="ECO:0000256" key="7">
    <source>
        <dbReference type="RuleBase" id="RU363032"/>
    </source>
</evidence>
<dbReference type="PANTHER" id="PTHR30151">
    <property type="entry name" value="ALKANE SULFONATE ABC TRANSPORTER-RELATED, MEMBRANE SUBUNIT"/>
    <property type="match status" value="1"/>
</dbReference>